<dbReference type="Proteomes" id="UP001215280">
    <property type="component" value="Unassembled WGS sequence"/>
</dbReference>
<reference evidence="2" key="1">
    <citation type="submission" date="2023-03" db="EMBL/GenBank/DDBJ databases">
        <title>Massive genome expansion in bonnet fungi (Mycena s.s.) driven by repeated elements and novel gene families across ecological guilds.</title>
        <authorList>
            <consortium name="Lawrence Berkeley National Laboratory"/>
            <person name="Harder C.B."/>
            <person name="Miyauchi S."/>
            <person name="Viragh M."/>
            <person name="Kuo A."/>
            <person name="Thoen E."/>
            <person name="Andreopoulos B."/>
            <person name="Lu D."/>
            <person name="Skrede I."/>
            <person name="Drula E."/>
            <person name="Henrissat B."/>
            <person name="Morin E."/>
            <person name="Kohler A."/>
            <person name="Barry K."/>
            <person name="LaButti K."/>
            <person name="Morin E."/>
            <person name="Salamov A."/>
            <person name="Lipzen A."/>
            <person name="Mereny Z."/>
            <person name="Hegedus B."/>
            <person name="Baldrian P."/>
            <person name="Stursova M."/>
            <person name="Weitz H."/>
            <person name="Taylor A."/>
            <person name="Grigoriev I.V."/>
            <person name="Nagy L.G."/>
            <person name="Martin F."/>
            <person name="Kauserud H."/>
        </authorList>
    </citation>
    <scope>NUCLEOTIDE SEQUENCE</scope>
    <source>
        <strain evidence="2">CBHHK188m</strain>
    </source>
</reference>
<keyword evidence="1" id="KW-0472">Membrane</keyword>
<protein>
    <submittedName>
        <fullName evidence="2">Uncharacterized protein</fullName>
    </submittedName>
</protein>
<proteinExistence type="predicted"/>
<keyword evidence="1" id="KW-1133">Transmembrane helix</keyword>
<evidence type="ECO:0000313" key="3">
    <source>
        <dbReference type="Proteomes" id="UP001215280"/>
    </source>
</evidence>
<gene>
    <name evidence="2" type="ORF">DFH07DRAFT_89874</name>
</gene>
<evidence type="ECO:0000256" key="1">
    <source>
        <dbReference type="SAM" id="Phobius"/>
    </source>
</evidence>
<accession>A0AAD7K0J8</accession>
<organism evidence="2 3">
    <name type="scientific">Mycena maculata</name>
    <dbReference type="NCBI Taxonomy" id="230809"/>
    <lineage>
        <taxon>Eukaryota</taxon>
        <taxon>Fungi</taxon>
        <taxon>Dikarya</taxon>
        <taxon>Basidiomycota</taxon>
        <taxon>Agaricomycotina</taxon>
        <taxon>Agaricomycetes</taxon>
        <taxon>Agaricomycetidae</taxon>
        <taxon>Agaricales</taxon>
        <taxon>Marasmiineae</taxon>
        <taxon>Mycenaceae</taxon>
        <taxon>Mycena</taxon>
    </lineage>
</organism>
<keyword evidence="1" id="KW-0812">Transmembrane</keyword>
<evidence type="ECO:0000313" key="2">
    <source>
        <dbReference type="EMBL" id="KAJ7775770.1"/>
    </source>
</evidence>
<dbReference type="EMBL" id="JARJLG010000014">
    <property type="protein sequence ID" value="KAJ7775770.1"/>
    <property type="molecule type" value="Genomic_DNA"/>
</dbReference>
<comment type="caution">
    <text evidence="2">The sequence shown here is derived from an EMBL/GenBank/DDBJ whole genome shotgun (WGS) entry which is preliminary data.</text>
</comment>
<sequence>MVTLTTRSSRSSNFQRRPRKRYDCVRGWNIPLCFILHDVKSPYLRLLERESVYRLGHRSQSLPFSRLSHLRRHRSLILGDNHILIWGRIAEFRQGDSTCVIGLRPTASFPLFAYDLYINILLTGLFLWPVLRSTHSSARLRRVATRTLVYSLIFCSRCPGRARG</sequence>
<keyword evidence="3" id="KW-1185">Reference proteome</keyword>
<name>A0AAD7K0J8_9AGAR</name>
<feature type="transmembrane region" description="Helical" evidence="1">
    <location>
        <begin position="111"/>
        <end position="131"/>
    </location>
</feature>
<dbReference type="AlphaFoldDB" id="A0AAD7K0J8"/>